<evidence type="ECO:0000256" key="5">
    <source>
        <dbReference type="ARBA" id="ARBA00022737"/>
    </source>
</evidence>
<evidence type="ECO:0000259" key="9">
    <source>
        <dbReference type="PROSITE" id="PS50118"/>
    </source>
</evidence>
<dbReference type="InterPro" id="IPR036910">
    <property type="entry name" value="HMG_box_dom_sf"/>
</dbReference>
<dbReference type="CDD" id="cd21978">
    <property type="entry name" value="HMG-box_HMGB_rpt1"/>
    <property type="match status" value="1"/>
</dbReference>
<dbReference type="InterPro" id="IPR050342">
    <property type="entry name" value="HMGB"/>
</dbReference>
<dbReference type="Pfam" id="PF09011">
    <property type="entry name" value="HMG_box_2"/>
    <property type="match status" value="1"/>
</dbReference>
<accession>A0AA41NDS2</accession>
<dbReference type="GO" id="GO:0005634">
    <property type="term" value="C:nucleus"/>
    <property type="evidence" value="ECO:0007669"/>
    <property type="project" value="UniProtKB-SubCell"/>
</dbReference>
<keyword evidence="7 8" id="KW-0539">Nucleus</keyword>
<evidence type="ECO:0000256" key="2">
    <source>
        <dbReference type="ARBA" id="ARBA00004286"/>
    </source>
</evidence>
<keyword evidence="4" id="KW-0158">Chromosome</keyword>
<evidence type="ECO:0000256" key="6">
    <source>
        <dbReference type="ARBA" id="ARBA00023125"/>
    </source>
</evidence>
<organism evidence="10 11">
    <name type="scientific">Sciurus carolinensis</name>
    <name type="common">Eastern gray squirrel</name>
    <dbReference type="NCBI Taxonomy" id="30640"/>
    <lineage>
        <taxon>Eukaryota</taxon>
        <taxon>Metazoa</taxon>
        <taxon>Chordata</taxon>
        <taxon>Craniata</taxon>
        <taxon>Vertebrata</taxon>
        <taxon>Euteleostomi</taxon>
        <taxon>Mammalia</taxon>
        <taxon>Eutheria</taxon>
        <taxon>Euarchontoglires</taxon>
        <taxon>Glires</taxon>
        <taxon>Rodentia</taxon>
        <taxon>Sciuromorpha</taxon>
        <taxon>Sciuridae</taxon>
        <taxon>Sciurinae</taxon>
        <taxon>Sciurini</taxon>
        <taxon>Sciurus</taxon>
    </lineage>
</organism>
<name>A0AA41NDS2_SCICA</name>
<comment type="caution">
    <text evidence="10">The sequence shown here is derived from an EMBL/GenBank/DDBJ whole genome shotgun (WGS) entry which is preliminary data.</text>
</comment>
<dbReference type="GO" id="GO:0005694">
    <property type="term" value="C:chromosome"/>
    <property type="evidence" value="ECO:0007669"/>
    <property type="project" value="UniProtKB-SubCell"/>
</dbReference>
<evidence type="ECO:0000256" key="4">
    <source>
        <dbReference type="ARBA" id="ARBA00022454"/>
    </source>
</evidence>
<dbReference type="GO" id="GO:0003677">
    <property type="term" value="F:DNA binding"/>
    <property type="evidence" value="ECO:0007669"/>
    <property type="project" value="UniProtKB-UniRule"/>
</dbReference>
<dbReference type="SMART" id="SM00398">
    <property type="entry name" value="HMG"/>
    <property type="match status" value="1"/>
</dbReference>
<dbReference type="InterPro" id="IPR009071">
    <property type="entry name" value="HMG_box_dom"/>
</dbReference>
<comment type="similarity">
    <text evidence="3">Belongs to the HMGB family.</text>
</comment>
<dbReference type="EMBL" id="JAATJV010422913">
    <property type="protein sequence ID" value="MBZ3888356.1"/>
    <property type="molecule type" value="Genomic_DNA"/>
</dbReference>
<dbReference type="SUPFAM" id="SSF47095">
    <property type="entry name" value="HMG-box"/>
    <property type="match status" value="1"/>
</dbReference>
<dbReference type="PANTHER" id="PTHR48112">
    <property type="entry name" value="HIGH MOBILITY GROUP PROTEIN DSP1"/>
    <property type="match status" value="1"/>
</dbReference>
<dbReference type="PRINTS" id="PR00886">
    <property type="entry name" value="HIGHMOBLTY12"/>
</dbReference>
<dbReference type="AlphaFoldDB" id="A0AA41NDS2"/>
<protein>
    <submittedName>
        <fullName evidence="10">High mobility group protein B3</fullName>
    </submittedName>
</protein>
<dbReference type="Gene3D" id="1.10.30.10">
    <property type="entry name" value="High mobility group box domain"/>
    <property type="match status" value="1"/>
</dbReference>
<dbReference type="PROSITE" id="PS50118">
    <property type="entry name" value="HMG_BOX_2"/>
    <property type="match status" value="1"/>
</dbReference>
<proteinExistence type="inferred from homology"/>
<keyword evidence="11" id="KW-1185">Reference proteome</keyword>
<evidence type="ECO:0000313" key="10">
    <source>
        <dbReference type="EMBL" id="MBZ3888356.1"/>
    </source>
</evidence>
<dbReference type="PANTHER" id="PTHR48112:SF32">
    <property type="entry name" value="HIGH MOBILITY GROUP PROTEIN B3"/>
    <property type="match status" value="1"/>
</dbReference>
<evidence type="ECO:0000313" key="11">
    <source>
        <dbReference type="Proteomes" id="UP001166674"/>
    </source>
</evidence>
<dbReference type="Proteomes" id="UP001166674">
    <property type="component" value="Unassembled WGS sequence"/>
</dbReference>
<evidence type="ECO:0000256" key="3">
    <source>
        <dbReference type="ARBA" id="ARBA00008774"/>
    </source>
</evidence>
<sequence length="192" mass="22262">MAKSDPKKPKSKKSVYAFFVQTCKEHMKKNLEVPVNFAEISKKCSEKWKTMSGKEKSKFDEKAKADKVHYGQEMKDYESTKGYKNKKMTLMSPEDHCLDYSCSVQNSTPRSSSQIVFSPLEMWNNLRDSEKRSSITKGAKLKEKQEKDVADYESKGKFDSAKSCAKVARKRWKRKTRRRNKKNCLSSFLSIP</sequence>
<feature type="DNA-binding region" description="HMG box" evidence="8">
    <location>
        <begin position="11"/>
        <end position="78"/>
    </location>
</feature>
<reference evidence="10" key="1">
    <citation type="submission" date="2020-03" db="EMBL/GenBank/DDBJ databases">
        <title>Studies in the Genomics of Life Span.</title>
        <authorList>
            <person name="Glass D."/>
        </authorList>
    </citation>
    <scope>NUCLEOTIDE SEQUENCE</scope>
    <source>
        <strain evidence="10">SUZIE</strain>
        <tissue evidence="10">Muscle</tissue>
    </source>
</reference>
<comment type="subcellular location">
    <subcellularLocation>
        <location evidence="2">Chromosome</location>
    </subcellularLocation>
    <subcellularLocation>
        <location evidence="1">Nucleus</location>
    </subcellularLocation>
</comment>
<keyword evidence="6 8" id="KW-0238">DNA-binding</keyword>
<evidence type="ECO:0000256" key="8">
    <source>
        <dbReference type="PROSITE-ProRule" id="PRU00267"/>
    </source>
</evidence>
<gene>
    <name evidence="10" type="ORF">SUZIE_197545</name>
</gene>
<feature type="domain" description="HMG box" evidence="9">
    <location>
        <begin position="11"/>
        <end position="78"/>
    </location>
</feature>
<evidence type="ECO:0000256" key="7">
    <source>
        <dbReference type="ARBA" id="ARBA00023242"/>
    </source>
</evidence>
<dbReference type="FunFam" id="1.10.30.10:FF:000013">
    <property type="entry name" value="High mobility group protein B3"/>
    <property type="match status" value="1"/>
</dbReference>
<evidence type="ECO:0000256" key="1">
    <source>
        <dbReference type="ARBA" id="ARBA00004123"/>
    </source>
</evidence>
<keyword evidence="5" id="KW-0677">Repeat</keyword>